<dbReference type="SUPFAM" id="SSF48726">
    <property type="entry name" value="Immunoglobulin"/>
    <property type="match status" value="2"/>
</dbReference>
<evidence type="ECO:0000259" key="8">
    <source>
        <dbReference type="PROSITE" id="PS50835"/>
    </source>
</evidence>
<proteinExistence type="inferred from homology"/>
<reference evidence="9" key="3">
    <citation type="submission" date="2025-09" db="UniProtKB">
        <authorList>
            <consortium name="Ensembl"/>
        </authorList>
    </citation>
    <scope>IDENTIFICATION</scope>
</reference>
<accession>A0A673AKS6</accession>
<keyword evidence="6" id="KW-0393">Immunoglobulin domain</keyword>
<keyword evidence="2" id="KW-0732">Signal</keyword>
<evidence type="ECO:0000256" key="4">
    <source>
        <dbReference type="ARBA" id="ARBA00023157"/>
    </source>
</evidence>
<organism evidence="9 10">
    <name type="scientific">Sphaeramia orbicularis</name>
    <name type="common">orbiculate cardinalfish</name>
    <dbReference type="NCBI Taxonomy" id="375764"/>
    <lineage>
        <taxon>Eukaryota</taxon>
        <taxon>Metazoa</taxon>
        <taxon>Chordata</taxon>
        <taxon>Craniata</taxon>
        <taxon>Vertebrata</taxon>
        <taxon>Euteleostomi</taxon>
        <taxon>Actinopterygii</taxon>
        <taxon>Neopterygii</taxon>
        <taxon>Teleostei</taxon>
        <taxon>Neoteleostei</taxon>
        <taxon>Acanthomorphata</taxon>
        <taxon>Gobiaria</taxon>
        <taxon>Kurtiformes</taxon>
        <taxon>Apogonoidei</taxon>
        <taxon>Apogonidae</taxon>
        <taxon>Apogoninae</taxon>
        <taxon>Sphaeramia</taxon>
    </lineage>
</organism>
<dbReference type="InterPro" id="IPR036179">
    <property type="entry name" value="Ig-like_dom_sf"/>
</dbReference>
<dbReference type="InterPro" id="IPR004074">
    <property type="entry name" value="IL-1_rcpt_I/II-typ"/>
</dbReference>
<evidence type="ECO:0000256" key="5">
    <source>
        <dbReference type="ARBA" id="ARBA00023180"/>
    </source>
</evidence>
<dbReference type="InterPro" id="IPR013783">
    <property type="entry name" value="Ig-like_fold"/>
</dbReference>
<dbReference type="PANTHER" id="PTHR11890">
    <property type="entry name" value="INTERLEUKIN-1 RECEPTOR FAMILY MEMBER"/>
    <property type="match status" value="1"/>
</dbReference>
<dbReference type="InterPro" id="IPR007110">
    <property type="entry name" value="Ig-like_dom"/>
</dbReference>
<dbReference type="Proteomes" id="UP000472271">
    <property type="component" value="Chromosome 21"/>
</dbReference>
<evidence type="ECO:0000256" key="1">
    <source>
        <dbReference type="ARBA" id="ARBA00009752"/>
    </source>
</evidence>
<evidence type="ECO:0000256" key="2">
    <source>
        <dbReference type="ARBA" id="ARBA00022729"/>
    </source>
</evidence>
<feature type="domain" description="Ig-like" evidence="8">
    <location>
        <begin position="233"/>
        <end position="339"/>
    </location>
</feature>
<dbReference type="GO" id="GO:0004908">
    <property type="term" value="F:interleukin-1 receptor activity"/>
    <property type="evidence" value="ECO:0007669"/>
    <property type="project" value="InterPro"/>
</dbReference>
<dbReference type="Ensembl" id="ENSSORT00005030692.1">
    <property type="protein sequence ID" value="ENSSORP00005029854.1"/>
    <property type="gene ID" value="ENSSORG00005014263.1"/>
</dbReference>
<reference evidence="9" key="1">
    <citation type="submission" date="2019-06" db="EMBL/GenBank/DDBJ databases">
        <authorList>
            <consortium name="Wellcome Sanger Institute Data Sharing"/>
        </authorList>
    </citation>
    <scope>NUCLEOTIDE SEQUENCE [LARGE SCALE GENOMIC DNA]</scope>
</reference>
<keyword evidence="3" id="KW-0677">Repeat</keyword>
<evidence type="ECO:0000313" key="9">
    <source>
        <dbReference type="Ensembl" id="ENSSORP00005029854.1"/>
    </source>
</evidence>
<keyword evidence="4" id="KW-1015">Disulfide bond</keyword>
<protein>
    <recommendedName>
        <fullName evidence="8">Ig-like domain-containing protein</fullName>
    </recommendedName>
</protein>
<dbReference type="InterPro" id="IPR003599">
    <property type="entry name" value="Ig_sub"/>
</dbReference>
<feature type="domain" description="Ig-like" evidence="8">
    <location>
        <begin position="113"/>
        <end position="188"/>
    </location>
</feature>
<dbReference type="Gene3D" id="2.60.40.10">
    <property type="entry name" value="Immunoglobulins"/>
    <property type="match status" value="2"/>
</dbReference>
<evidence type="ECO:0000256" key="7">
    <source>
        <dbReference type="SAM" id="Phobius"/>
    </source>
</evidence>
<keyword evidence="7" id="KW-0472">Membrane</keyword>
<feature type="transmembrane region" description="Helical" evidence="7">
    <location>
        <begin position="349"/>
        <end position="372"/>
    </location>
</feature>
<evidence type="ECO:0000313" key="10">
    <source>
        <dbReference type="Proteomes" id="UP000472271"/>
    </source>
</evidence>
<dbReference type="PRINTS" id="PR01536">
    <property type="entry name" value="INTRLKN1R12F"/>
</dbReference>
<gene>
    <name evidence="9" type="primary">LOC115412867</name>
</gene>
<sequence>VEIFRVEGDAVILSFPTFERVLEVRNLAPPTANYQITKSNRTENATFEAEGRVVQKERHTVTYYLPNYSENSLNVVTLQNASYCVTGSITLHVFGSSSVDMDKLSYPRSAALGQKITFACPSLDSFNNTHRQTEWYKNYGPKALELSRDGSFQRDMGFLIIPVVKRSHAGLYICRLNVSINNQQYKVSRAIQLRVNGPNLEPEVTVEPDLPVTSDPVLISSIYTTVQTPIVPPPVIVSPLNGTIYESSHGSGVELFCKVLTGCETADSTTVTWLVDGQSVESSYLDGRALQGGRRVSRMSTDCQIEIRLIILEMTEEDTQTELKCITQNQGGTQEAVVHLQLEDSTSTWLVVAAVGMSCFLGVVSVFLCVLFKPKRKKKLDYILARQNSTF</sequence>
<keyword evidence="10" id="KW-1185">Reference proteome</keyword>
<dbReference type="PROSITE" id="PS50835">
    <property type="entry name" value="IG_LIKE"/>
    <property type="match status" value="2"/>
</dbReference>
<comment type="similarity">
    <text evidence="1">Belongs to the interleukin-1 receptor family.</text>
</comment>
<name>A0A673AKS6_9TELE</name>
<dbReference type="SMART" id="SM00409">
    <property type="entry name" value="IG"/>
    <property type="match status" value="2"/>
</dbReference>
<dbReference type="AlphaFoldDB" id="A0A673AKS6"/>
<evidence type="ECO:0000256" key="6">
    <source>
        <dbReference type="ARBA" id="ARBA00023319"/>
    </source>
</evidence>
<keyword evidence="5" id="KW-0325">Glycoprotein</keyword>
<keyword evidence="7" id="KW-0812">Transmembrane</keyword>
<reference evidence="9" key="2">
    <citation type="submission" date="2025-08" db="UniProtKB">
        <authorList>
            <consortium name="Ensembl"/>
        </authorList>
    </citation>
    <scope>IDENTIFICATION</scope>
</reference>
<evidence type="ECO:0000256" key="3">
    <source>
        <dbReference type="ARBA" id="ARBA00022737"/>
    </source>
</evidence>
<dbReference type="InterPro" id="IPR015621">
    <property type="entry name" value="IL-1_rcpt_fam"/>
</dbReference>
<keyword evidence="7" id="KW-1133">Transmembrane helix</keyword>
<dbReference type="PANTHER" id="PTHR11890:SF18">
    <property type="entry name" value="LYMPHOCYTE ACTIVATION GENE 3 PROTEIN"/>
    <property type="match status" value="1"/>
</dbReference>
<dbReference type="FunFam" id="2.60.40.10:FF:000188">
    <property type="entry name" value="Interleukin-1 receptor accessory protein-like 1"/>
    <property type="match status" value="1"/>
</dbReference>